<feature type="compositionally biased region" description="Polar residues" evidence="3">
    <location>
        <begin position="207"/>
        <end position="217"/>
    </location>
</feature>
<dbReference type="PANTHER" id="PTHR31471">
    <property type="entry name" value="OS02G0116800 PROTEIN"/>
    <property type="match status" value="1"/>
</dbReference>
<reference evidence="5" key="1">
    <citation type="journal article" date="2021" name="Nat. Commun.">
        <title>Genomic analyses provide insights into spinach domestication and the genetic basis of agronomic traits.</title>
        <authorList>
            <person name="Cai X."/>
            <person name="Sun X."/>
            <person name="Xu C."/>
            <person name="Sun H."/>
            <person name="Wang X."/>
            <person name="Ge C."/>
            <person name="Zhang Z."/>
            <person name="Wang Q."/>
            <person name="Fei Z."/>
            <person name="Jiao C."/>
            <person name="Wang Q."/>
        </authorList>
    </citation>
    <scope>NUCLEOTIDE SEQUENCE [LARGE SCALE GENOMIC DNA]</scope>
    <source>
        <strain evidence="5">cv. Varoflay</strain>
    </source>
</reference>
<proteinExistence type="inferred from homology"/>
<feature type="domain" description="Remorin C-terminal" evidence="4">
    <location>
        <begin position="335"/>
        <end position="397"/>
    </location>
</feature>
<evidence type="ECO:0000313" key="6">
    <source>
        <dbReference type="RefSeq" id="XP_021837801.1"/>
    </source>
</evidence>
<dbReference type="PANTHER" id="PTHR31471:SF13">
    <property type="entry name" value="REMORIN FAMILY PROTEIN"/>
    <property type="match status" value="1"/>
</dbReference>
<feature type="compositionally biased region" description="Polar residues" evidence="3">
    <location>
        <begin position="1"/>
        <end position="18"/>
    </location>
</feature>
<gene>
    <name evidence="6" type="primary">LOC110777502</name>
</gene>
<dbReference type="InterPro" id="IPR005516">
    <property type="entry name" value="Remorin_C"/>
</dbReference>
<sequence length="439" mass="47957">MANSKLVSSQTYSGTFPSPDTPSGGEEDGPGIRIPKGWSSERVPRSSYRNHSSKYVASAALMPFSSGRTLPSKWEDAERWICSPGSSGNNHCYYGSGFGSGFGSGSGAGPRTASQLAKYQRRAKSKSGPLSPLGPVFYGGVYNSFSPVLGVGVINGGRWRNSLMIESSGLASSRFEERLPIEGGGVSEEGRRSCPGHTTHWLDSWSGPASPTQGEASLTNENNEAMSNNLEQENCKGEPRAISRRDMATEMFPSSQSSGTCSSPKSSVSNTSPRPLLVLRNESRRDIQTPEFEVRDVQVDKQSSTASRSSHQNEHVVRNNYSNSTTGIQPDIKISKFDRKEARINAWENLQKAKAEAAIQKLEEKLEKKRALSMDKIIRNLRRAEIKAGKMRNSLPGEGDRVQSRANSETTSKLPSFCKKIRLKSSTKSCVTCYPFYSL</sequence>
<dbReference type="Pfam" id="PF03763">
    <property type="entry name" value="Remorin_C"/>
    <property type="match status" value="1"/>
</dbReference>
<dbReference type="GeneID" id="110777502"/>
<evidence type="ECO:0000256" key="2">
    <source>
        <dbReference type="SAM" id="Coils"/>
    </source>
</evidence>
<feature type="compositionally biased region" description="Polar residues" evidence="3">
    <location>
        <begin position="300"/>
        <end position="310"/>
    </location>
</feature>
<feature type="compositionally biased region" description="Low complexity" evidence="3">
    <location>
        <begin position="254"/>
        <end position="272"/>
    </location>
</feature>
<organism evidence="5 6">
    <name type="scientific">Spinacia oleracea</name>
    <name type="common">Spinach</name>
    <dbReference type="NCBI Taxonomy" id="3562"/>
    <lineage>
        <taxon>Eukaryota</taxon>
        <taxon>Viridiplantae</taxon>
        <taxon>Streptophyta</taxon>
        <taxon>Embryophyta</taxon>
        <taxon>Tracheophyta</taxon>
        <taxon>Spermatophyta</taxon>
        <taxon>Magnoliopsida</taxon>
        <taxon>eudicotyledons</taxon>
        <taxon>Gunneridae</taxon>
        <taxon>Pentapetalae</taxon>
        <taxon>Caryophyllales</taxon>
        <taxon>Chenopodiaceae</taxon>
        <taxon>Chenopodioideae</taxon>
        <taxon>Anserineae</taxon>
        <taxon>Spinacia</taxon>
    </lineage>
</organism>
<name>A0A9R0HVY4_SPIOL</name>
<evidence type="ECO:0000313" key="5">
    <source>
        <dbReference type="Proteomes" id="UP000813463"/>
    </source>
</evidence>
<feature type="region of interest" description="Disordered" evidence="3">
    <location>
        <begin position="1"/>
        <end position="49"/>
    </location>
</feature>
<comment type="similarity">
    <text evidence="1">Belongs to the remorin family.</text>
</comment>
<dbReference type="KEGG" id="soe:110777502"/>
<feature type="compositionally biased region" description="Basic and acidic residues" evidence="3">
    <location>
        <begin position="281"/>
        <end position="299"/>
    </location>
</feature>
<evidence type="ECO:0000256" key="3">
    <source>
        <dbReference type="SAM" id="MobiDB-lite"/>
    </source>
</evidence>
<accession>A0A9R0HVY4</accession>
<dbReference type="Proteomes" id="UP000813463">
    <property type="component" value="Chromosome 3"/>
</dbReference>
<dbReference type="OrthoDB" id="648416at2759"/>
<evidence type="ECO:0000256" key="1">
    <source>
        <dbReference type="ARBA" id="ARBA00005711"/>
    </source>
</evidence>
<feature type="region of interest" description="Disordered" evidence="3">
    <location>
        <begin position="251"/>
        <end position="315"/>
    </location>
</feature>
<dbReference type="AlphaFoldDB" id="A0A9R0HVY4"/>
<keyword evidence="5" id="KW-1185">Reference proteome</keyword>
<feature type="region of interest" description="Disordered" evidence="3">
    <location>
        <begin position="390"/>
        <end position="409"/>
    </location>
</feature>
<protein>
    <submittedName>
        <fullName evidence="6">Uncharacterized protein isoform X1</fullName>
    </submittedName>
</protein>
<keyword evidence="2" id="KW-0175">Coiled coil</keyword>
<feature type="coiled-coil region" evidence="2">
    <location>
        <begin position="345"/>
        <end position="375"/>
    </location>
</feature>
<dbReference type="RefSeq" id="XP_021837801.1">
    <property type="nucleotide sequence ID" value="XM_021982109.2"/>
</dbReference>
<reference evidence="6" key="2">
    <citation type="submission" date="2025-08" db="UniProtKB">
        <authorList>
            <consortium name="RefSeq"/>
        </authorList>
    </citation>
    <scope>IDENTIFICATION</scope>
    <source>
        <tissue evidence="6">Leaf</tissue>
    </source>
</reference>
<evidence type="ECO:0000259" key="4">
    <source>
        <dbReference type="Pfam" id="PF03763"/>
    </source>
</evidence>
<feature type="region of interest" description="Disordered" evidence="3">
    <location>
        <begin position="183"/>
        <end position="217"/>
    </location>
</feature>